<keyword evidence="5" id="KW-1185">Reference proteome</keyword>
<dbReference type="InterPro" id="IPR050766">
    <property type="entry name" value="Bact_Lucif_Oxidored"/>
</dbReference>
<dbReference type="Proteomes" id="UP000004778">
    <property type="component" value="Unassembled WGS sequence"/>
</dbReference>
<evidence type="ECO:0000259" key="3">
    <source>
        <dbReference type="Pfam" id="PF00296"/>
    </source>
</evidence>
<dbReference type="GO" id="GO:0016705">
    <property type="term" value="F:oxidoreductase activity, acting on paired donors, with incorporation or reduction of molecular oxygen"/>
    <property type="evidence" value="ECO:0007669"/>
    <property type="project" value="InterPro"/>
</dbReference>
<dbReference type="SUPFAM" id="SSF51679">
    <property type="entry name" value="Bacterial luciferase-like"/>
    <property type="match status" value="1"/>
</dbReference>
<dbReference type="eggNOG" id="COG2141">
    <property type="taxonomic scope" value="Bacteria"/>
</dbReference>
<gene>
    <name evidence="4" type="ORF">HMPREF0058_1028</name>
</gene>
<feature type="domain" description="Luciferase-like" evidence="3">
    <location>
        <begin position="40"/>
        <end position="319"/>
    </location>
</feature>
<protein>
    <submittedName>
        <fullName evidence="4">Luciferase family oxidoreductase, FMN-dependent, PP_0088 family</fullName>
        <ecNumber evidence="4">1.-.-.-</ecNumber>
    </submittedName>
</protein>
<dbReference type="InterPro" id="IPR036661">
    <property type="entry name" value="Luciferase-like_sf"/>
</dbReference>
<dbReference type="HOGENOM" id="CLU_027853_9_0_11"/>
<feature type="region of interest" description="Disordered" evidence="2">
    <location>
        <begin position="1"/>
        <end position="24"/>
    </location>
</feature>
<dbReference type="AlphaFoldDB" id="C0W584"/>
<dbReference type="PANTHER" id="PTHR30137:SF6">
    <property type="entry name" value="LUCIFERASE-LIKE MONOOXYGENASE"/>
    <property type="match status" value="1"/>
</dbReference>
<keyword evidence="4" id="KW-0560">Oxidoreductase</keyword>
<dbReference type="PANTHER" id="PTHR30137">
    <property type="entry name" value="LUCIFERASE-LIKE MONOOXYGENASE"/>
    <property type="match status" value="1"/>
</dbReference>
<dbReference type="EC" id="1.-.-.-" evidence="4"/>
<dbReference type="EMBL" id="ACFH01000068">
    <property type="protein sequence ID" value="EEH66113.1"/>
    <property type="molecule type" value="Genomic_DNA"/>
</dbReference>
<comment type="caution">
    <text evidence="4">The sequence shown here is derived from an EMBL/GenBank/DDBJ whole genome shotgun (WGS) entry which is preliminary data.</text>
</comment>
<organism evidence="4 5">
    <name type="scientific">Actinomyces urogenitalis DSM 15434</name>
    <dbReference type="NCBI Taxonomy" id="525246"/>
    <lineage>
        <taxon>Bacteria</taxon>
        <taxon>Bacillati</taxon>
        <taxon>Actinomycetota</taxon>
        <taxon>Actinomycetes</taxon>
        <taxon>Actinomycetales</taxon>
        <taxon>Actinomycetaceae</taxon>
        <taxon>Actinomyces</taxon>
    </lineage>
</organism>
<dbReference type="STRING" id="103621.GCA_001067145_00110"/>
<dbReference type="NCBIfam" id="TIGR03558">
    <property type="entry name" value="oxido_grp_1"/>
    <property type="match status" value="1"/>
</dbReference>
<name>C0W584_9ACTO</name>
<evidence type="ECO:0000256" key="2">
    <source>
        <dbReference type="SAM" id="MobiDB-lite"/>
    </source>
</evidence>
<evidence type="ECO:0000256" key="1">
    <source>
        <dbReference type="ARBA" id="ARBA00007789"/>
    </source>
</evidence>
<dbReference type="InterPro" id="IPR011251">
    <property type="entry name" value="Luciferase-like_dom"/>
</dbReference>
<reference evidence="4 5" key="1">
    <citation type="submission" date="2009-01" db="EMBL/GenBank/DDBJ databases">
        <authorList>
            <person name="Qin X."/>
            <person name="Bachman B."/>
            <person name="Battles P."/>
            <person name="Bell A."/>
            <person name="Bess C."/>
            <person name="Bickham C."/>
            <person name="Chaboub L."/>
            <person name="Chen D."/>
            <person name="Coyle M."/>
            <person name="Deiros D.R."/>
            <person name="Dinh H."/>
            <person name="Forbes L."/>
            <person name="Fowler G."/>
            <person name="Francisco L."/>
            <person name="Fu Q."/>
            <person name="Gubbala S."/>
            <person name="Hale W."/>
            <person name="Han Y."/>
            <person name="Hemphill L."/>
            <person name="Highlander S.K."/>
            <person name="Hirani K."/>
            <person name="Hogues M."/>
            <person name="Jackson L."/>
            <person name="Jakkamsetti A."/>
            <person name="Javaid M."/>
            <person name="Jiang H."/>
            <person name="Korchina V."/>
            <person name="Kovar C."/>
            <person name="Lara F."/>
            <person name="Lee S."/>
            <person name="Mata R."/>
            <person name="Mathew T."/>
            <person name="Moen C."/>
            <person name="Morales K."/>
            <person name="Munidasa M."/>
            <person name="Nazareth L."/>
            <person name="Ngo R."/>
            <person name="Nguyen L."/>
            <person name="Okwuonu G."/>
            <person name="Ongeri F."/>
            <person name="Patil S."/>
            <person name="Petrosino J."/>
            <person name="Pham C."/>
            <person name="Pham P."/>
            <person name="Pu L.-L."/>
            <person name="Puazo M."/>
            <person name="Raj R."/>
            <person name="Reid J."/>
            <person name="Rouhana J."/>
            <person name="Saada N."/>
            <person name="Shang Y."/>
            <person name="Simmons D."/>
            <person name="Thornton R."/>
            <person name="Warren J."/>
            <person name="Weissenberger G."/>
            <person name="Zhang J."/>
            <person name="Zhang L."/>
            <person name="Zhou C."/>
            <person name="Zhu D."/>
            <person name="Muzny D."/>
            <person name="Worley K."/>
            <person name="Gibbs R."/>
        </authorList>
    </citation>
    <scope>NUCLEOTIDE SEQUENCE [LARGE SCALE GENOMIC DNA]</scope>
    <source>
        <strain evidence="4 5">DSM 15434</strain>
    </source>
</reference>
<dbReference type="Gene3D" id="3.20.20.30">
    <property type="entry name" value="Luciferase-like domain"/>
    <property type="match status" value="1"/>
</dbReference>
<comment type="similarity">
    <text evidence="1">To bacterial alkanal monooxygenase alpha and beta chains.</text>
</comment>
<dbReference type="CDD" id="cd00347">
    <property type="entry name" value="Flavin_utilizing_monoxygenases"/>
    <property type="match status" value="1"/>
</dbReference>
<evidence type="ECO:0000313" key="4">
    <source>
        <dbReference type="EMBL" id="EEH66113.1"/>
    </source>
</evidence>
<proteinExistence type="predicted"/>
<dbReference type="InterPro" id="IPR019949">
    <property type="entry name" value="CmoO-like"/>
</dbReference>
<sequence>MPRPGRTLGLRQPTPSDTTVPGGPMKLSALEQIPLFAGRSPREVIGQLVRLGQGIEGAGFDRLWIAEHHNTSAFVSSAPDLLMMHVLDATERIHVGSGGVMAMHYGSLQMAERFATLATLHPGRVDMGLGRAPGGDMLAAHALNQNRVLDPDSINVLIEETKGLLLDELPATHPYAGITVSPRPSVMPEMWLLGSSGQSAAWAGEHDLNYAYAQFFTGHQDPRVMEHYRAHLPEGATSGQALSALCVSAAATREEAWEQALVAGDFRLTLRTGRGSTEGFRTPDQIPAERREQVESYLAQDTSVIIGTYDEVAEVISSFAANHGTEEIMLISYIDDVEAKIRQYRELAHRVLPTR</sequence>
<evidence type="ECO:0000313" key="5">
    <source>
        <dbReference type="Proteomes" id="UP000004778"/>
    </source>
</evidence>
<dbReference type="Pfam" id="PF00296">
    <property type="entry name" value="Bac_luciferase"/>
    <property type="match status" value="1"/>
</dbReference>
<accession>C0W584</accession>
<dbReference type="GO" id="GO:0005829">
    <property type="term" value="C:cytosol"/>
    <property type="evidence" value="ECO:0007669"/>
    <property type="project" value="TreeGrafter"/>
</dbReference>